<keyword evidence="2" id="KW-0812">Transmembrane</keyword>
<evidence type="ECO:0000256" key="1">
    <source>
        <dbReference type="SAM" id="MobiDB-lite"/>
    </source>
</evidence>
<feature type="transmembrane region" description="Helical" evidence="2">
    <location>
        <begin position="177"/>
        <end position="204"/>
    </location>
</feature>
<organism evidence="3 4">
    <name type="scientific">Adiantum capillus-veneris</name>
    <name type="common">Maidenhair fern</name>
    <dbReference type="NCBI Taxonomy" id="13818"/>
    <lineage>
        <taxon>Eukaryota</taxon>
        <taxon>Viridiplantae</taxon>
        <taxon>Streptophyta</taxon>
        <taxon>Embryophyta</taxon>
        <taxon>Tracheophyta</taxon>
        <taxon>Polypodiopsida</taxon>
        <taxon>Polypodiidae</taxon>
        <taxon>Polypodiales</taxon>
        <taxon>Pteridineae</taxon>
        <taxon>Pteridaceae</taxon>
        <taxon>Vittarioideae</taxon>
        <taxon>Adiantum</taxon>
    </lineage>
</organism>
<feature type="region of interest" description="Disordered" evidence="1">
    <location>
        <begin position="513"/>
        <end position="535"/>
    </location>
</feature>
<dbReference type="PANTHER" id="PTHR33115">
    <property type="entry name" value="ARM REPEAT SUPERFAMILY PROTEIN"/>
    <property type="match status" value="1"/>
</dbReference>
<feature type="transmembrane region" description="Helical" evidence="2">
    <location>
        <begin position="130"/>
        <end position="149"/>
    </location>
</feature>
<dbReference type="AlphaFoldDB" id="A0A9D4U4B3"/>
<keyword evidence="2" id="KW-0472">Membrane</keyword>
<protein>
    <submittedName>
        <fullName evidence="3">Uncharacterized protein</fullName>
    </submittedName>
</protein>
<dbReference type="PANTHER" id="PTHR33115:SF37">
    <property type="entry name" value="OS01G0618300 PROTEIN"/>
    <property type="match status" value="1"/>
</dbReference>
<feature type="transmembrane region" description="Helical" evidence="2">
    <location>
        <begin position="85"/>
        <end position="109"/>
    </location>
</feature>
<sequence>MDGSCSGQLASRSDHDAARRSSILDDNADAGAYEKLLRRARWAGRTAAFLYTFSSILAFCNLTWATVVLLGAYVGSLLRADYVSIVFLLVLEATRLASAAFVTQLLTRAPNPGHFHAQHNSSRLLWSKRLHIRLLSSLLQVLLIIPPFVCSAKRLSKLHLYNHPASSENLNLHTSLLIFYSLVMVNAFFAATMALLALAAWLYFQQHKEKSLRSYFDEVLRKAIEEGVMEADNFIFFDFAIRLLGRVYAGHNYKWQTVLKDYKALIHYFYEDKEGKDYVLTYLTSGDAAVQQAAANLVGAWAAEMGTKLQLPMELLTRLADMVGTGNIGWAAVNSLGLVAAKSNSVYVTRPLSSNGKPALHCIVELVYRHNGRRSLASVRALIFIYDKLWQEADNTSKSSTEDTNTIFNSSWRSTLPRNLQTQLAEELTYLLQQEDNIQRLRVHAAYLLYLLEYLHTNRLHPARFRDHVKSIIPTKDTNIEPWFDNEQIMLEHLLGKMSLPLPVDGYPPDMRRSPYVVSPPPRAINEPSPTNCSN</sequence>
<name>A0A9D4U4B3_ADICA</name>
<proteinExistence type="predicted"/>
<dbReference type="Proteomes" id="UP000886520">
    <property type="component" value="Chromosome 24"/>
</dbReference>
<evidence type="ECO:0000313" key="4">
    <source>
        <dbReference type="Proteomes" id="UP000886520"/>
    </source>
</evidence>
<keyword evidence="2" id="KW-1133">Transmembrane helix</keyword>
<evidence type="ECO:0000313" key="3">
    <source>
        <dbReference type="EMBL" id="KAI5060753.1"/>
    </source>
</evidence>
<evidence type="ECO:0000256" key="2">
    <source>
        <dbReference type="SAM" id="Phobius"/>
    </source>
</evidence>
<accession>A0A9D4U4B3</accession>
<keyword evidence="4" id="KW-1185">Reference proteome</keyword>
<gene>
    <name evidence="3" type="ORF">GOP47_0025173</name>
</gene>
<dbReference type="EMBL" id="JABFUD020000024">
    <property type="protein sequence ID" value="KAI5060753.1"/>
    <property type="molecule type" value="Genomic_DNA"/>
</dbReference>
<feature type="transmembrane region" description="Helical" evidence="2">
    <location>
        <begin position="48"/>
        <end position="73"/>
    </location>
</feature>
<reference evidence="3" key="1">
    <citation type="submission" date="2021-01" db="EMBL/GenBank/DDBJ databases">
        <title>Adiantum capillus-veneris genome.</title>
        <authorList>
            <person name="Fang Y."/>
            <person name="Liao Q."/>
        </authorList>
    </citation>
    <scope>NUCLEOTIDE SEQUENCE</scope>
    <source>
        <strain evidence="3">H3</strain>
        <tissue evidence="3">Leaf</tissue>
    </source>
</reference>
<comment type="caution">
    <text evidence="3">The sequence shown here is derived from an EMBL/GenBank/DDBJ whole genome shotgun (WGS) entry which is preliminary data.</text>
</comment>